<organism evidence="1 2">
    <name type="scientific">Gymnopus androsaceus JB14</name>
    <dbReference type="NCBI Taxonomy" id="1447944"/>
    <lineage>
        <taxon>Eukaryota</taxon>
        <taxon>Fungi</taxon>
        <taxon>Dikarya</taxon>
        <taxon>Basidiomycota</taxon>
        <taxon>Agaricomycotina</taxon>
        <taxon>Agaricomycetes</taxon>
        <taxon>Agaricomycetidae</taxon>
        <taxon>Agaricales</taxon>
        <taxon>Marasmiineae</taxon>
        <taxon>Omphalotaceae</taxon>
        <taxon>Gymnopus</taxon>
    </lineage>
</organism>
<proteinExistence type="predicted"/>
<dbReference type="AlphaFoldDB" id="A0A6A4GEZ8"/>
<protein>
    <submittedName>
        <fullName evidence="1">Uncharacterized protein</fullName>
    </submittedName>
</protein>
<evidence type="ECO:0000313" key="2">
    <source>
        <dbReference type="Proteomes" id="UP000799118"/>
    </source>
</evidence>
<dbReference type="Proteomes" id="UP000799118">
    <property type="component" value="Unassembled WGS sequence"/>
</dbReference>
<reference evidence="1" key="1">
    <citation type="journal article" date="2019" name="Environ. Microbiol.">
        <title>Fungal ecological strategies reflected in gene transcription - a case study of two litter decomposers.</title>
        <authorList>
            <person name="Barbi F."/>
            <person name="Kohler A."/>
            <person name="Barry K."/>
            <person name="Baskaran P."/>
            <person name="Daum C."/>
            <person name="Fauchery L."/>
            <person name="Ihrmark K."/>
            <person name="Kuo A."/>
            <person name="LaButti K."/>
            <person name="Lipzen A."/>
            <person name="Morin E."/>
            <person name="Grigoriev I.V."/>
            <person name="Henrissat B."/>
            <person name="Lindahl B."/>
            <person name="Martin F."/>
        </authorList>
    </citation>
    <scope>NUCLEOTIDE SEQUENCE</scope>
    <source>
        <strain evidence="1">JB14</strain>
    </source>
</reference>
<evidence type="ECO:0000313" key="1">
    <source>
        <dbReference type="EMBL" id="KAE9384132.1"/>
    </source>
</evidence>
<name>A0A6A4GEZ8_9AGAR</name>
<gene>
    <name evidence="1" type="ORF">BT96DRAFT_1101585</name>
</gene>
<accession>A0A6A4GEZ8</accession>
<dbReference type="EMBL" id="ML770213">
    <property type="protein sequence ID" value="KAE9384132.1"/>
    <property type="molecule type" value="Genomic_DNA"/>
</dbReference>
<sequence length="186" mass="20345">MSQVSNWIIHAIRRDLDNANAAGPIIPITTAASTVPSSISSAPSLSSSAQQLSALSMEDHITQFDMLADPSEYNVNVQRPNAMSLIREDSMLISTHSLSELFSRSSYRGRDISGAFSKIVSHTKVVGEPRGSSQMEGQSKRWVPVAEDSERQARGVGGLPWDDSILQQAWGKYCQRQPGILLEMDL</sequence>
<keyword evidence="2" id="KW-1185">Reference proteome</keyword>